<evidence type="ECO:0000256" key="4">
    <source>
        <dbReference type="SAM" id="MobiDB-lite"/>
    </source>
</evidence>
<dbReference type="InterPro" id="IPR036291">
    <property type="entry name" value="NAD(P)-bd_dom_sf"/>
</dbReference>
<evidence type="ECO:0000313" key="6">
    <source>
        <dbReference type="Proteomes" id="UP001187682"/>
    </source>
</evidence>
<dbReference type="PANTHER" id="PTHR24320:SF252">
    <property type="entry name" value="DEHYDROGENASE_REDUCTASE FAMILY PROTEIN, PUTATIVE (AFU_ORTHOLOGUE AFUA_3G08550)-RELATED"/>
    <property type="match status" value="1"/>
</dbReference>
<keyword evidence="2" id="KW-0521">NADP</keyword>
<evidence type="ECO:0000256" key="1">
    <source>
        <dbReference type="ARBA" id="ARBA00006484"/>
    </source>
</evidence>
<dbReference type="EMBL" id="ONZQ02000005">
    <property type="protein sequence ID" value="SPO01727.1"/>
    <property type="molecule type" value="Genomic_DNA"/>
</dbReference>
<dbReference type="PANTHER" id="PTHR24320">
    <property type="entry name" value="RETINOL DEHYDROGENASE"/>
    <property type="match status" value="1"/>
</dbReference>
<evidence type="ECO:0000256" key="2">
    <source>
        <dbReference type="ARBA" id="ARBA00022857"/>
    </source>
</evidence>
<dbReference type="SUPFAM" id="SSF51735">
    <property type="entry name" value="NAD(P)-binding Rossmann-fold domains"/>
    <property type="match status" value="1"/>
</dbReference>
<evidence type="ECO:0000313" key="5">
    <source>
        <dbReference type="EMBL" id="SPO01727.1"/>
    </source>
</evidence>
<feature type="region of interest" description="Disordered" evidence="4">
    <location>
        <begin position="1"/>
        <end position="24"/>
    </location>
</feature>
<evidence type="ECO:0000256" key="3">
    <source>
        <dbReference type="ARBA" id="ARBA00023002"/>
    </source>
</evidence>
<dbReference type="Gene3D" id="3.40.50.720">
    <property type="entry name" value="NAD(P)-binding Rossmann-like Domain"/>
    <property type="match status" value="1"/>
</dbReference>
<dbReference type="AlphaFoldDB" id="A0AAE8SV50"/>
<proteinExistence type="inferred from homology"/>
<keyword evidence="6" id="KW-1185">Reference proteome</keyword>
<reference evidence="5" key="1">
    <citation type="submission" date="2018-03" db="EMBL/GenBank/DDBJ databases">
        <authorList>
            <person name="Guldener U."/>
        </authorList>
    </citation>
    <scope>NUCLEOTIDE SEQUENCE</scope>
</reference>
<comment type="similarity">
    <text evidence="1">Belongs to the short-chain dehydrogenases/reductases (SDR) family.</text>
</comment>
<organism evidence="5 6">
    <name type="scientific">Cephalotrichum gorgonifer</name>
    <dbReference type="NCBI Taxonomy" id="2041049"/>
    <lineage>
        <taxon>Eukaryota</taxon>
        <taxon>Fungi</taxon>
        <taxon>Dikarya</taxon>
        <taxon>Ascomycota</taxon>
        <taxon>Pezizomycotina</taxon>
        <taxon>Sordariomycetes</taxon>
        <taxon>Hypocreomycetidae</taxon>
        <taxon>Microascales</taxon>
        <taxon>Microascaceae</taxon>
        <taxon>Cephalotrichum</taxon>
    </lineage>
</organism>
<dbReference type="PRINTS" id="PR00081">
    <property type="entry name" value="GDHRDH"/>
</dbReference>
<gene>
    <name evidence="5" type="ORF">DNG_04400</name>
</gene>
<name>A0AAE8SV50_9PEZI</name>
<sequence>MRSHSKSTDNHSAAPQLVHSKDMPPIQSFPPVFINNQFRTKIALPTREMYPNAKGKCAIVTGSNTGLGLESARHLLSIGVSHLVMGVRSLEKGKAAAADLRSANPSATIEVWHLDMESYDSIQTFVGKCQESLPRIHIVILNAGLMQTSFETVAATGHERTVQVNHISTVFLAILLLPVLKAKSHAGQDPPCLTFSASVTAHLCGFPNRGERPLLRSFDDTSITPWGADDRYGVSKLLCQLFVVKLAEQISPDDVIINMVDPGLTKGTGLVRDAKGAVGLAAKMFFSAAGRPVNRGAATYVDAVLGHGKETHGCFLMNCKVGPLACWYYTDGEVLTDLIWSETLKELSFAGVENMITLMRPRS</sequence>
<dbReference type="InterPro" id="IPR002347">
    <property type="entry name" value="SDR_fam"/>
</dbReference>
<dbReference type="Pfam" id="PF00106">
    <property type="entry name" value="adh_short"/>
    <property type="match status" value="1"/>
</dbReference>
<accession>A0AAE8SV50</accession>
<dbReference type="Proteomes" id="UP001187682">
    <property type="component" value="Unassembled WGS sequence"/>
</dbReference>
<protein>
    <submittedName>
        <fullName evidence="5">Related to short-chain dehydrogenase/reductase family protein, putative</fullName>
    </submittedName>
</protein>
<dbReference type="GO" id="GO:0016491">
    <property type="term" value="F:oxidoreductase activity"/>
    <property type="evidence" value="ECO:0007669"/>
    <property type="project" value="UniProtKB-KW"/>
</dbReference>
<keyword evidence="3" id="KW-0560">Oxidoreductase</keyword>
<comment type="caution">
    <text evidence="5">The sequence shown here is derived from an EMBL/GenBank/DDBJ whole genome shotgun (WGS) entry which is preliminary data.</text>
</comment>